<dbReference type="Proteomes" id="UP001597512">
    <property type="component" value="Unassembled WGS sequence"/>
</dbReference>
<comment type="caution">
    <text evidence="1">The sequence shown here is derived from an EMBL/GenBank/DDBJ whole genome shotgun (WGS) entry which is preliminary data.</text>
</comment>
<sequence>MNNQSLDRHSSDKDEPAFLLEDWVQAIKELHQWHYKLNQVINGKNSNEHIAINSSFKKDCQWSIENLIKLRLDLMYSLATLEKECDLVDETATLWQLNQHTKTIINWNKNIKNALGLDCSGTA</sequence>
<keyword evidence="2" id="KW-1185">Reference proteome</keyword>
<accession>A0ABW6ASG3</accession>
<dbReference type="EMBL" id="JBHUOM010000025">
    <property type="protein sequence ID" value="MFD2937353.1"/>
    <property type="molecule type" value="Genomic_DNA"/>
</dbReference>
<proteinExistence type="predicted"/>
<organism evidence="1 2">
    <name type="scientific">Spirosoma flavum</name>
    <dbReference type="NCBI Taxonomy" id="2048557"/>
    <lineage>
        <taxon>Bacteria</taxon>
        <taxon>Pseudomonadati</taxon>
        <taxon>Bacteroidota</taxon>
        <taxon>Cytophagia</taxon>
        <taxon>Cytophagales</taxon>
        <taxon>Cytophagaceae</taxon>
        <taxon>Spirosoma</taxon>
    </lineage>
</organism>
<dbReference type="RefSeq" id="WP_381507279.1">
    <property type="nucleotide sequence ID" value="NZ_JBHUOM010000025.1"/>
</dbReference>
<reference evidence="2" key="1">
    <citation type="journal article" date="2019" name="Int. J. Syst. Evol. Microbiol.">
        <title>The Global Catalogue of Microorganisms (GCM) 10K type strain sequencing project: providing services to taxonomists for standard genome sequencing and annotation.</title>
        <authorList>
            <consortium name="The Broad Institute Genomics Platform"/>
            <consortium name="The Broad Institute Genome Sequencing Center for Infectious Disease"/>
            <person name="Wu L."/>
            <person name="Ma J."/>
        </authorList>
    </citation>
    <scope>NUCLEOTIDE SEQUENCE [LARGE SCALE GENOMIC DNA]</scope>
    <source>
        <strain evidence="2">KCTC 52490</strain>
    </source>
</reference>
<evidence type="ECO:0000313" key="2">
    <source>
        <dbReference type="Proteomes" id="UP001597512"/>
    </source>
</evidence>
<evidence type="ECO:0000313" key="1">
    <source>
        <dbReference type="EMBL" id="MFD2937353.1"/>
    </source>
</evidence>
<evidence type="ECO:0008006" key="3">
    <source>
        <dbReference type="Google" id="ProtNLM"/>
    </source>
</evidence>
<protein>
    <recommendedName>
        <fullName evidence="3">Four helix bundle protein</fullName>
    </recommendedName>
</protein>
<gene>
    <name evidence="1" type="ORF">ACFS25_26505</name>
</gene>
<name>A0ABW6ASG3_9BACT</name>